<gene>
    <name evidence="1" type="ORF">V6N11_037348</name>
</gene>
<dbReference type="SUPFAM" id="SSF46785">
    <property type="entry name" value="Winged helix' DNA-binding domain"/>
    <property type="match status" value="1"/>
</dbReference>
<dbReference type="Proteomes" id="UP001396334">
    <property type="component" value="Unassembled WGS sequence"/>
</dbReference>
<evidence type="ECO:0000313" key="2">
    <source>
        <dbReference type="Proteomes" id="UP001396334"/>
    </source>
</evidence>
<name>A0ABR2P1L3_9ROSI</name>
<protein>
    <submittedName>
        <fullName evidence="1">Uncharacterized protein</fullName>
    </submittedName>
</protein>
<dbReference type="PANTHER" id="PTHR28637:SF1">
    <property type="entry name" value="DNA REPLICATION FACTOR CDT1"/>
    <property type="match status" value="1"/>
</dbReference>
<sequence length="130" mass="14348">MSCEDILESGLKETSEALLVEAAGRWWIESEKLNVSAAVGITGEKRNVGAAVGITGEKRNVGAAVGIMEEKRNVALPWESRRKEKLRVYGILCGFFNGLDFAIRLLKLKGSMPTFTNVCPKVECLTDRRF</sequence>
<proteinExistence type="predicted"/>
<comment type="caution">
    <text evidence="1">The sequence shown here is derived from an EMBL/GenBank/DDBJ whole genome shotgun (WGS) entry which is preliminary data.</text>
</comment>
<keyword evidence="2" id="KW-1185">Reference proteome</keyword>
<dbReference type="InterPro" id="IPR045173">
    <property type="entry name" value="Cdt1"/>
</dbReference>
<dbReference type="PANTHER" id="PTHR28637">
    <property type="entry name" value="DNA REPLICATION FACTOR CDT1"/>
    <property type="match status" value="1"/>
</dbReference>
<reference evidence="1 2" key="1">
    <citation type="journal article" date="2024" name="G3 (Bethesda)">
        <title>Genome assembly of Hibiscus sabdariffa L. provides insights into metabolisms of medicinal natural products.</title>
        <authorList>
            <person name="Kim T."/>
        </authorList>
    </citation>
    <scope>NUCLEOTIDE SEQUENCE [LARGE SCALE GENOMIC DNA]</scope>
    <source>
        <strain evidence="1">TK-2024</strain>
        <tissue evidence="1">Old leaves</tissue>
    </source>
</reference>
<dbReference type="EMBL" id="JBBPBN010000086">
    <property type="protein sequence ID" value="KAK8982173.1"/>
    <property type="molecule type" value="Genomic_DNA"/>
</dbReference>
<evidence type="ECO:0000313" key="1">
    <source>
        <dbReference type="EMBL" id="KAK8982173.1"/>
    </source>
</evidence>
<organism evidence="1 2">
    <name type="scientific">Hibiscus sabdariffa</name>
    <name type="common">roselle</name>
    <dbReference type="NCBI Taxonomy" id="183260"/>
    <lineage>
        <taxon>Eukaryota</taxon>
        <taxon>Viridiplantae</taxon>
        <taxon>Streptophyta</taxon>
        <taxon>Embryophyta</taxon>
        <taxon>Tracheophyta</taxon>
        <taxon>Spermatophyta</taxon>
        <taxon>Magnoliopsida</taxon>
        <taxon>eudicotyledons</taxon>
        <taxon>Gunneridae</taxon>
        <taxon>Pentapetalae</taxon>
        <taxon>rosids</taxon>
        <taxon>malvids</taxon>
        <taxon>Malvales</taxon>
        <taxon>Malvaceae</taxon>
        <taxon>Malvoideae</taxon>
        <taxon>Hibiscus</taxon>
    </lineage>
</organism>
<accession>A0ABR2P1L3</accession>
<dbReference type="InterPro" id="IPR036390">
    <property type="entry name" value="WH_DNA-bd_sf"/>
</dbReference>